<dbReference type="OrthoDB" id="973072at2"/>
<dbReference type="Gene3D" id="1.25.40.390">
    <property type="match status" value="1"/>
</dbReference>
<feature type="signal peptide" evidence="1">
    <location>
        <begin position="1"/>
        <end position="19"/>
    </location>
</feature>
<accession>A0A1I7E263</accession>
<dbReference type="InterPro" id="IPR041662">
    <property type="entry name" value="SusD-like_2"/>
</dbReference>
<keyword evidence="3" id="KW-1185">Reference proteome</keyword>
<evidence type="ECO:0000313" key="3">
    <source>
        <dbReference type="Proteomes" id="UP000199673"/>
    </source>
</evidence>
<keyword evidence="1" id="KW-0732">Signal</keyword>
<name>A0A1I7E263_9BACT</name>
<proteinExistence type="predicted"/>
<dbReference type="SUPFAM" id="SSF48452">
    <property type="entry name" value="TPR-like"/>
    <property type="match status" value="1"/>
</dbReference>
<dbReference type="Pfam" id="PF12771">
    <property type="entry name" value="SusD-like_2"/>
    <property type="match status" value="1"/>
</dbReference>
<dbReference type="EMBL" id="FPBF01000009">
    <property type="protein sequence ID" value="SFU18031.1"/>
    <property type="molecule type" value="Genomic_DNA"/>
</dbReference>
<evidence type="ECO:0000256" key="1">
    <source>
        <dbReference type="SAM" id="SignalP"/>
    </source>
</evidence>
<protein>
    <submittedName>
        <fullName evidence="2">Starch-binding associating with outer membrane</fullName>
    </submittedName>
</protein>
<feature type="chain" id="PRO_5011454033" evidence="1">
    <location>
        <begin position="20"/>
        <end position="505"/>
    </location>
</feature>
<dbReference type="Proteomes" id="UP000199673">
    <property type="component" value="Unassembled WGS sequence"/>
</dbReference>
<gene>
    <name evidence="2" type="ORF">SAMN04489724_4746</name>
</gene>
<reference evidence="3" key="1">
    <citation type="submission" date="2016-10" db="EMBL/GenBank/DDBJ databases">
        <authorList>
            <person name="Varghese N."/>
            <person name="Submissions S."/>
        </authorList>
    </citation>
    <scope>NUCLEOTIDE SEQUENCE [LARGE SCALE GENOMIC DNA]</scope>
    <source>
        <strain evidence="3">DSM 23445</strain>
    </source>
</reference>
<evidence type="ECO:0000313" key="2">
    <source>
        <dbReference type="EMBL" id="SFU18031.1"/>
    </source>
</evidence>
<dbReference type="RefSeq" id="WP_091697872.1">
    <property type="nucleotide sequence ID" value="NZ_FPBF01000009.1"/>
</dbReference>
<organism evidence="2 3">
    <name type="scientific">Algoriphagus locisalis</name>
    <dbReference type="NCBI Taxonomy" id="305507"/>
    <lineage>
        <taxon>Bacteria</taxon>
        <taxon>Pseudomonadati</taxon>
        <taxon>Bacteroidota</taxon>
        <taxon>Cytophagia</taxon>
        <taxon>Cytophagales</taxon>
        <taxon>Cyclobacteriaceae</taxon>
        <taxon>Algoriphagus</taxon>
    </lineage>
</organism>
<dbReference type="InterPro" id="IPR011990">
    <property type="entry name" value="TPR-like_helical_dom_sf"/>
</dbReference>
<dbReference type="STRING" id="305507.SAMN04489724_4746"/>
<sequence length="505" mass="55561">MKKINKYLLIILVVLYSSACDSNFDELNTNKVSATAIDPAFQLNAAIVGCAYPNGSLVYDIGIVQQIVTPNSGLVSGANYNQDNRTLTQELWQGYYRNVIKNTSDVIIQVQDDPARANLKNMTRIIQAFAFMVLTDDYGSIPYFQGGKGYSEQIYLPAYDSQEAIYDDLINELTEATAALDPSGPLEAADILYGGDLDKWKNFGYSLLLRAGMRLSEVNPTKAAQVVQTAVQGGVILTNDENARINHDANYTNPIGNFLNATEASNFYLTKPFVDYLRSNNDPRLSAIAVTYVGAKSGPEQTVANQTYDASVHQGLPMGNDNAGAVSAASALGLASFYEFAQADRRRVTKNTAPNFLVTASQNYLLMAEARERGWISSGTVEEYYNTGVRAHMEQLGTVDEASTISTSEINQYLQQNPFDQSMALEQINTQYWVSSFLNGPEAFANFRRSGYPELTPNPYPGKEVEFINRLTYPNSEISVNSVNVQAAISAQGADNLATKVWWDK</sequence>
<dbReference type="AlphaFoldDB" id="A0A1I7E263"/>